<protein>
    <submittedName>
        <fullName evidence="1">Uncharacterized protein</fullName>
    </submittedName>
</protein>
<accession>A0A402BKB9</accession>
<dbReference type="OrthoDB" id="160685at2"/>
<keyword evidence="2" id="KW-1185">Reference proteome</keyword>
<comment type="caution">
    <text evidence="1">The sequence shown here is derived from an EMBL/GenBank/DDBJ whole genome shotgun (WGS) entry which is preliminary data.</text>
</comment>
<name>A0A402BKB9_9CHLR</name>
<evidence type="ECO:0000313" key="2">
    <source>
        <dbReference type="Proteomes" id="UP000287171"/>
    </source>
</evidence>
<gene>
    <name evidence="1" type="ORF">KDA_72540</name>
</gene>
<evidence type="ECO:0000313" key="1">
    <source>
        <dbReference type="EMBL" id="GCE31770.1"/>
    </source>
</evidence>
<dbReference type="RefSeq" id="WP_126631703.1">
    <property type="nucleotide sequence ID" value="NZ_BIFT01000002.1"/>
</dbReference>
<sequence length="177" mass="19309">MTSSLSYLVGQPLVWMPTATFKSRYSLVAPDNTTLATLDMSGWKSKAHIVVPEGTLFIEREGWSGRKINVQASEQGPLLATYQRKWTGTSGTLTFPDGYAFTWKGINFWGNEKAWTDSTGTNPYIHFSTGSFSRKTTVTIHPQAADLPNLSLLVALGLYNIIVERNDAAAASSAATV</sequence>
<dbReference type="AlphaFoldDB" id="A0A402BKB9"/>
<organism evidence="1 2">
    <name type="scientific">Dictyobacter alpinus</name>
    <dbReference type="NCBI Taxonomy" id="2014873"/>
    <lineage>
        <taxon>Bacteria</taxon>
        <taxon>Bacillati</taxon>
        <taxon>Chloroflexota</taxon>
        <taxon>Ktedonobacteria</taxon>
        <taxon>Ktedonobacterales</taxon>
        <taxon>Dictyobacteraceae</taxon>
        <taxon>Dictyobacter</taxon>
    </lineage>
</organism>
<reference evidence="2" key="1">
    <citation type="submission" date="2018-12" db="EMBL/GenBank/DDBJ databases">
        <title>Tengunoibacter tsumagoiensis gen. nov., sp. nov., Dictyobacter kobayashii sp. nov., D. alpinus sp. nov., and D. joshuensis sp. nov. and description of Dictyobacteraceae fam. nov. within the order Ktedonobacterales isolated from Tengu-no-mugimeshi.</title>
        <authorList>
            <person name="Wang C.M."/>
            <person name="Zheng Y."/>
            <person name="Sakai Y."/>
            <person name="Toyoda A."/>
            <person name="Minakuchi Y."/>
            <person name="Abe K."/>
            <person name="Yokota A."/>
            <person name="Yabe S."/>
        </authorList>
    </citation>
    <scope>NUCLEOTIDE SEQUENCE [LARGE SCALE GENOMIC DNA]</scope>
    <source>
        <strain evidence="2">Uno16</strain>
    </source>
</reference>
<dbReference type="Proteomes" id="UP000287171">
    <property type="component" value="Unassembled WGS sequence"/>
</dbReference>
<proteinExistence type="predicted"/>
<dbReference type="EMBL" id="BIFT01000002">
    <property type="protein sequence ID" value="GCE31770.1"/>
    <property type="molecule type" value="Genomic_DNA"/>
</dbReference>